<dbReference type="Proteomes" id="UP001172036">
    <property type="component" value="Unassembled WGS sequence"/>
</dbReference>
<dbReference type="RefSeq" id="WP_304515282.1">
    <property type="nucleotide sequence ID" value="NZ_JAOSID010000003.1"/>
</dbReference>
<keyword evidence="2" id="KW-1185">Reference proteome</keyword>
<dbReference type="EMBL" id="JAOSID010000003">
    <property type="protein sequence ID" value="MDO8168080.1"/>
    <property type="molecule type" value="Genomic_DNA"/>
</dbReference>
<accession>A0ABT9DDG1</accession>
<organism evidence="1 2">
    <name type="scientific">Candidatus Phytoplasma melaleucae</name>
    <dbReference type="NCBI Taxonomy" id="2982630"/>
    <lineage>
        <taxon>Bacteria</taxon>
        <taxon>Bacillati</taxon>
        <taxon>Mycoplasmatota</taxon>
        <taxon>Mollicutes</taxon>
        <taxon>Acholeplasmatales</taxon>
        <taxon>Acholeplasmataceae</taxon>
        <taxon>Candidatus Phytoplasma</taxon>
    </lineage>
</organism>
<evidence type="ECO:0000313" key="1">
    <source>
        <dbReference type="EMBL" id="MDO8168080.1"/>
    </source>
</evidence>
<sequence>MRILPYELYKYIPNLSLCALRKEFGMYDYCLNKNIKNQGMQPFLDLGRNYFDISIKKWAEEMQKRENYINTFHLFYTSKVLFSMVETNCFLILECCIQYEIKNFTPYESDLSWYQIFIKTLKVKQKQHIHHLKLKIYNQLLFWYKNNFMRLNKNGLLKPKNLNMYSLILFFADFIKSQS</sequence>
<proteinExistence type="predicted"/>
<reference evidence="1 2" key="1">
    <citation type="journal article" date="2023" name="Int. J. Syst. Evol. Microbiol.">
        <title>The observation of taxonomic boundaries for the 16SrII and 16SrXXV phytoplasmas using genome-based delimitation.</title>
        <authorList>
            <person name="Rodrigues Jardim B."/>
            <person name="Tran-Nguyen L.T.T."/>
            <person name="Gambley C."/>
            <person name="Al-Sadi A.M."/>
            <person name="Al-Subhi A.M."/>
            <person name="Foissac X."/>
            <person name="Salar P."/>
            <person name="Cai H."/>
            <person name="Yang J.Y."/>
            <person name="Davis R."/>
            <person name="Jones L."/>
            <person name="Rodoni B."/>
            <person name="Constable F.E."/>
        </authorList>
    </citation>
    <scope>NUCLEOTIDE SEQUENCE [LARGE SCALE GENOMIC DNA]</scope>
    <source>
        <strain evidence="1">BAWM-155c</strain>
    </source>
</reference>
<protein>
    <submittedName>
        <fullName evidence="1">Uncharacterized protein</fullName>
    </submittedName>
</protein>
<evidence type="ECO:0000313" key="2">
    <source>
        <dbReference type="Proteomes" id="UP001172036"/>
    </source>
</evidence>
<gene>
    <name evidence="1" type="ORF">OC680_01100</name>
</gene>
<comment type="caution">
    <text evidence="1">The sequence shown here is derived from an EMBL/GenBank/DDBJ whole genome shotgun (WGS) entry which is preliminary data.</text>
</comment>
<name>A0ABT9DDG1_9MOLU</name>